<feature type="region of interest" description="Disordered" evidence="1">
    <location>
        <begin position="192"/>
        <end position="257"/>
    </location>
</feature>
<sequence length="278" mass="30042">MGATSADSWVGRLPKRGLVVGQAPPGAPEDLAPDYLPLQGQPERRLAKLAGLARPEELWACFDRLDLIGWCPGPKDRKSYHLLSTGYSKHNRDGHRFPLKDAKLAASRLLKFGELAHKYAVVVLCGRHVATAFGLRHFSRNVPWAEELNGIRFLVLPHPSGVSHFWNDEVSWHRAAGTFRAALKAVQLGQPVPLTPTGCREPRSSVPLTPTGCQEPRSSASAPEQPRPSGVKRRRAAEAVDAATEEGSEASAPAPPGVLGTAVVRSRFFPAGIAHCKS</sequence>
<evidence type="ECO:0000313" key="3">
    <source>
        <dbReference type="Proteomes" id="UP000654075"/>
    </source>
</evidence>
<keyword evidence="3" id="KW-1185">Reference proteome</keyword>
<accession>A0A813GD71</accession>
<proteinExistence type="predicted"/>
<dbReference type="EMBL" id="CAJNNV010028108">
    <property type="protein sequence ID" value="CAE8623075.1"/>
    <property type="molecule type" value="Genomic_DNA"/>
</dbReference>
<dbReference type="Proteomes" id="UP000654075">
    <property type="component" value="Unassembled WGS sequence"/>
</dbReference>
<feature type="compositionally biased region" description="Polar residues" evidence="1">
    <location>
        <begin position="206"/>
        <end position="222"/>
    </location>
</feature>
<protein>
    <recommendedName>
        <fullName evidence="4">Uracil-DNA glycosylase-like domain-containing protein</fullName>
    </recommendedName>
</protein>
<evidence type="ECO:0000313" key="2">
    <source>
        <dbReference type="EMBL" id="CAE8623075.1"/>
    </source>
</evidence>
<dbReference type="SUPFAM" id="SSF52141">
    <property type="entry name" value="Uracil-DNA glycosylase-like"/>
    <property type="match status" value="1"/>
</dbReference>
<dbReference type="AlphaFoldDB" id="A0A813GD71"/>
<gene>
    <name evidence="2" type="ORF">PGLA1383_LOCUS40391</name>
</gene>
<organism evidence="2 3">
    <name type="scientific">Polarella glacialis</name>
    <name type="common">Dinoflagellate</name>
    <dbReference type="NCBI Taxonomy" id="89957"/>
    <lineage>
        <taxon>Eukaryota</taxon>
        <taxon>Sar</taxon>
        <taxon>Alveolata</taxon>
        <taxon>Dinophyceae</taxon>
        <taxon>Suessiales</taxon>
        <taxon>Suessiaceae</taxon>
        <taxon>Polarella</taxon>
    </lineage>
</organism>
<evidence type="ECO:0000256" key="1">
    <source>
        <dbReference type="SAM" id="MobiDB-lite"/>
    </source>
</evidence>
<dbReference type="InterPro" id="IPR036895">
    <property type="entry name" value="Uracil-DNA_glycosylase-like_sf"/>
</dbReference>
<comment type="caution">
    <text evidence="2">The sequence shown here is derived from an EMBL/GenBank/DDBJ whole genome shotgun (WGS) entry which is preliminary data.</text>
</comment>
<reference evidence="2" key="1">
    <citation type="submission" date="2021-02" db="EMBL/GenBank/DDBJ databases">
        <authorList>
            <person name="Dougan E. K."/>
            <person name="Rhodes N."/>
            <person name="Thang M."/>
            <person name="Chan C."/>
        </authorList>
    </citation>
    <scope>NUCLEOTIDE SEQUENCE</scope>
</reference>
<name>A0A813GD71_POLGL</name>
<evidence type="ECO:0008006" key="4">
    <source>
        <dbReference type="Google" id="ProtNLM"/>
    </source>
</evidence>
<dbReference type="OrthoDB" id="10468006at2759"/>